<dbReference type="Pfam" id="PF00027">
    <property type="entry name" value="cNMP_binding"/>
    <property type="match status" value="1"/>
</dbReference>
<dbReference type="SUPFAM" id="SSF51206">
    <property type="entry name" value="cAMP-binding domain-like"/>
    <property type="match status" value="1"/>
</dbReference>
<organism evidence="10 11">
    <name type="scientific">Rhizoclosmatium globosum</name>
    <dbReference type="NCBI Taxonomy" id="329046"/>
    <lineage>
        <taxon>Eukaryota</taxon>
        <taxon>Fungi</taxon>
        <taxon>Fungi incertae sedis</taxon>
        <taxon>Chytridiomycota</taxon>
        <taxon>Chytridiomycota incertae sedis</taxon>
        <taxon>Chytridiomycetes</taxon>
        <taxon>Chytridiales</taxon>
        <taxon>Chytriomycetaceae</taxon>
        <taxon>Rhizoclosmatium</taxon>
    </lineage>
</organism>
<gene>
    <name evidence="10" type="ORF">BCR33DRAFT_493405</name>
</gene>
<dbReference type="SMART" id="SM00100">
    <property type="entry name" value="cNMP"/>
    <property type="match status" value="1"/>
</dbReference>
<keyword evidence="6" id="KW-0472">Membrane</keyword>
<dbReference type="InterPro" id="IPR050866">
    <property type="entry name" value="CNG_cation_channel"/>
</dbReference>
<reference evidence="10 11" key="1">
    <citation type="submission" date="2016-07" db="EMBL/GenBank/DDBJ databases">
        <title>Pervasive Adenine N6-methylation of Active Genes in Fungi.</title>
        <authorList>
            <consortium name="DOE Joint Genome Institute"/>
            <person name="Mondo S.J."/>
            <person name="Dannebaum R.O."/>
            <person name="Kuo R.C."/>
            <person name="Labutti K."/>
            <person name="Haridas S."/>
            <person name="Kuo A."/>
            <person name="Salamov A."/>
            <person name="Ahrendt S.R."/>
            <person name="Lipzen A."/>
            <person name="Sullivan W."/>
            <person name="Andreopoulos W.B."/>
            <person name="Clum A."/>
            <person name="Lindquist E."/>
            <person name="Daum C."/>
            <person name="Ramamoorthy G.K."/>
            <person name="Gryganskyi A."/>
            <person name="Culley D."/>
            <person name="Magnuson J.K."/>
            <person name="James T.Y."/>
            <person name="O'Malley M.A."/>
            <person name="Stajich J.E."/>
            <person name="Spatafora J.W."/>
            <person name="Visel A."/>
            <person name="Grigoriev I.V."/>
        </authorList>
    </citation>
    <scope>NUCLEOTIDE SEQUENCE [LARGE SCALE GENOMIC DNA]</scope>
    <source>
        <strain evidence="10 11">JEL800</strain>
    </source>
</reference>
<keyword evidence="7" id="KW-1071">Ligand-gated ion channel</keyword>
<sequence length="154" mass="17599">MVAKNLATKVPFLNRQQNDGRDEEFLGKIGHALIAVCQVNGDYIFSHGDMAEEMYFIKSGTVDIRVESKVVASLKEGDFFGELALIANIPRTATAQATATCILYKLTRESLMQILQEFEDVRAQIDMTYNERFLRFKNEELGRRESVERVMRNI</sequence>
<dbReference type="GO" id="GO:0016020">
    <property type="term" value="C:membrane"/>
    <property type="evidence" value="ECO:0007669"/>
    <property type="project" value="UniProtKB-SubCell"/>
</dbReference>
<evidence type="ECO:0000313" key="11">
    <source>
        <dbReference type="Proteomes" id="UP000193642"/>
    </source>
</evidence>
<keyword evidence="4" id="KW-1133">Transmembrane helix</keyword>
<keyword evidence="2" id="KW-0813">Transport</keyword>
<dbReference type="PANTHER" id="PTHR45638">
    <property type="entry name" value="CYCLIC NUCLEOTIDE-GATED CATION CHANNEL SUBUNIT A"/>
    <property type="match status" value="1"/>
</dbReference>
<evidence type="ECO:0000256" key="4">
    <source>
        <dbReference type="ARBA" id="ARBA00022989"/>
    </source>
</evidence>
<name>A0A1Y2CV81_9FUNG</name>
<dbReference type="PROSITE" id="PS50042">
    <property type="entry name" value="CNMP_BINDING_3"/>
    <property type="match status" value="1"/>
</dbReference>
<evidence type="ECO:0000256" key="1">
    <source>
        <dbReference type="ARBA" id="ARBA00004141"/>
    </source>
</evidence>
<evidence type="ECO:0000256" key="2">
    <source>
        <dbReference type="ARBA" id="ARBA00022448"/>
    </source>
</evidence>
<dbReference type="InterPro" id="IPR018490">
    <property type="entry name" value="cNMP-bd_dom_sf"/>
</dbReference>
<dbReference type="CDD" id="cd00038">
    <property type="entry name" value="CAP_ED"/>
    <property type="match status" value="1"/>
</dbReference>
<evidence type="ECO:0000313" key="10">
    <source>
        <dbReference type="EMBL" id="ORY50734.1"/>
    </source>
</evidence>
<comment type="caution">
    <text evidence="10">The sequence shown here is derived from an EMBL/GenBank/DDBJ whole genome shotgun (WGS) entry which is preliminary data.</text>
</comment>
<dbReference type="Proteomes" id="UP000193642">
    <property type="component" value="Unassembled WGS sequence"/>
</dbReference>
<dbReference type="EMBL" id="MCGO01000006">
    <property type="protein sequence ID" value="ORY50734.1"/>
    <property type="molecule type" value="Genomic_DNA"/>
</dbReference>
<dbReference type="GO" id="GO:0005221">
    <property type="term" value="F:intracellularly cyclic nucleotide-activated monoatomic cation channel activity"/>
    <property type="evidence" value="ECO:0007669"/>
    <property type="project" value="InterPro"/>
</dbReference>
<protein>
    <submittedName>
        <fullName evidence="10">Camp-binding domain-like protein</fullName>
    </submittedName>
</protein>
<comment type="subcellular location">
    <subcellularLocation>
        <location evidence="1">Membrane</location>
        <topology evidence="1">Multi-pass membrane protein</topology>
    </subcellularLocation>
</comment>
<dbReference type="GO" id="GO:0044877">
    <property type="term" value="F:protein-containing complex binding"/>
    <property type="evidence" value="ECO:0007669"/>
    <property type="project" value="TreeGrafter"/>
</dbReference>
<evidence type="ECO:0000256" key="5">
    <source>
        <dbReference type="ARBA" id="ARBA00023065"/>
    </source>
</evidence>
<evidence type="ECO:0000256" key="6">
    <source>
        <dbReference type="ARBA" id="ARBA00023136"/>
    </source>
</evidence>
<dbReference type="OrthoDB" id="2152421at2759"/>
<proteinExistence type="predicted"/>
<dbReference type="PROSITE" id="PS00889">
    <property type="entry name" value="CNMP_BINDING_2"/>
    <property type="match status" value="1"/>
</dbReference>
<dbReference type="Gene3D" id="2.60.120.10">
    <property type="entry name" value="Jelly Rolls"/>
    <property type="match status" value="1"/>
</dbReference>
<feature type="domain" description="Cyclic nucleotide-binding" evidence="9">
    <location>
        <begin position="22"/>
        <end position="132"/>
    </location>
</feature>
<evidence type="ECO:0000256" key="3">
    <source>
        <dbReference type="ARBA" id="ARBA00022692"/>
    </source>
</evidence>
<keyword evidence="8" id="KW-0407">Ion channel</keyword>
<dbReference type="InterPro" id="IPR018488">
    <property type="entry name" value="cNMP-bd_CS"/>
</dbReference>
<accession>A0A1Y2CV81</accession>
<dbReference type="PANTHER" id="PTHR45638:SF11">
    <property type="entry name" value="CYCLIC NUCLEOTIDE-GATED CATION CHANNEL SUBUNIT A"/>
    <property type="match status" value="1"/>
</dbReference>
<keyword evidence="5" id="KW-0406">Ion transport</keyword>
<evidence type="ECO:0000259" key="9">
    <source>
        <dbReference type="PROSITE" id="PS50042"/>
    </source>
</evidence>
<dbReference type="AlphaFoldDB" id="A0A1Y2CV81"/>
<evidence type="ECO:0000256" key="7">
    <source>
        <dbReference type="ARBA" id="ARBA00023286"/>
    </source>
</evidence>
<dbReference type="InterPro" id="IPR000595">
    <property type="entry name" value="cNMP-bd_dom"/>
</dbReference>
<keyword evidence="3" id="KW-0812">Transmembrane</keyword>
<evidence type="ECO:0000256" key="8">
    <source>
        <dbReference type="ARBA" id="ARBA00023303"/>
    </source>
</evidence>
<dbReference type="PRINTS" id="PR00103">
    <property type="entry name" value="CAMPKINASE"/>
</dbReference>
<dbReference type="InterPro" id="IPR014710">
    <property type="entry name" value="RmlC-like_jellyroll"/>
</dbReference>
<keyword evidence="11" id="KW-1185">Reference proteome</keyword>